<accession>A0A1G5JCB2</accession>
<evidence type="ECO:0008006" key="3">
    <source>
        <dbReference type="Google" id="ProtNLM"/>
    </source>
</evidence>
<organism evidence="1 2">
    <name type="scientific">Flavobacterium caeni</name>
    <dbReference type="NCBI Taxonomy" id="490189"/>
    <lineage>
        <taxon>Bacteria</taxon>
        <taxon>Pseudomonadati</taxon>
        <taxon>Bacteroidota</taxon>
        <taxon>Flavobacteriia</taxon>
        <taxon>Flavobacteriales</taxon>
        <taxon>Flavobacteriaceae</taxon>
        <taxon>Flavobacterium</taxon>
    </lineage>
</organism>
<proteinExistence type="predicted"/>
<protein>
    <recommendedName>
        <fullName evidence="3">Lipoprotein</fullName>
    </recommendedName>
</protein>
<evidence type="ECO:0000313" key="1">
    <source>
        <dbReference type="EMBL" id="SCY85439.1"/>
    </source>
</evidence>
<dbReference type="PROSITE" id="PS51257">
    <property type="entry name" value="PROKAR_LIPOPROTEIN"/>
    <property type="match status" value="1"/>
</dbReference>
<evidence type="ECO:0000313" key="2">
    <source>
        <dbReference type="Proteomes" id="UP000199354"/>
    </source>
</evidence>
<keyword evidence="2" id="KW-1185">Reference proteome</keyword>
<dbReference type="Proteomes" id="UP000199354">
    <property type="component" value="Unassembled WGS sequence"/>
</dbReference>
<sequence>MKNTLIVLMLSSMVLCSCGDKSEKKEAADEEPMTALEGSKAVKVELDDYERYEGKIVEASTGQWFLIKEGARWRTNSVASSDDYLKKLPPGPDYVVKNVPIEILQQFPEVGEILPGCVFKKDDKPNNVPVQ</sequence>
<dbReference type="AlphaFoldDB" id="A0A1G5JCB2"/>
<reference evidence="1 2" key="1">
    <citation type="submission" date="2016-10" db="EMBL/GenBank/DDBJ databases">
        <authorList>
            <person name="de Groot N.N."/>
        </authorList>
    </citation>
    <scope>NUCLEOTIDE SEQUENCE [LARGE SCALE GENOMIC DNA]</scope>
    <source>
        <strain evidence="1 2">CGMCC 1.7031</strain>
    </source>
</reference>
<dbReference type="OrthoDB" id="1353566at2"/>
<gene>
    <name evidence="1" type="ORF">SAMN02927903_02604</name>
</gene>
<name>A0A1G5JCB2_9FLAO</name>
<dbReference type="RefSeq" id="WP_091145001.1">
    <property type="nucleotide sequence ID" value="NZ_FMVF01000013.1"/>
</dbReference>
<dbReference type="EMBL" id="FMVF01000013">
    <property type="protein sequence ID" value="SCY85439.1"/>
    <property type="molecule type" value="Genomic_DNA"/>
</dbReference>